<evidence type="ECO:0000313" key="2">
    <source>
        <dbReference type="Proteomes" id="UP001054837"/>
    </source>
</evidence>
<gene>
    <name evidence="1" type="ORF">CDAR_101161</name>
</gene>
<protein>
    <submittedName>
        <fullName evidence="1">Uncharacterized protein</fullName>
    </submittedName>
</protein>
<name>A0AAV4QAP6_9ARAC</name>
<reference evidence="1 2" key="1">
    <citation type="submission" date="2021-06" db="EMBL/GenBank/DDBJ databases">
        <title>Caerostris darwini draft genome.</title>
        <authorList>
            <person name="Kono N."/>
            <person name="Arakawa K."/>
        </authorList>
    </citation>
    <scope>NUCLEOTIDE SEQUENCE [LARGE SCALE GENOMIC DNA]</scope>
</reference>
<dbReference type="AlphaFoldDB" id="A0AAV4QAP6"/>
<organism evidence="1 2">
    <name type="scientific">Caerostris darwini</name>
    <dbReference type="NCBI Taxonomy" id="1538125"/>
    <lineage>
        <taxon>Eukaryota</taxon>
        <taxon>Metazoa</taxon>
        <taxon>Ecdysozoa</taxon>
        <taxon>Arthropoda</taxon>
        <taxon>Chelicerata</taxon>
        <taxon>Arachnida</taxon>
        <taxon>Araneae</taxon>
        <taxon>Araneomorphae</taxon>
        <taxon>Entelegynae</taxon>
        <taxon>Araneoidea</taxon>
        <taxon>Araneidae</taxon>
        <taxon>Caerostris</taxon>
    </lineage>
</organism>
<dbReference type="Proteomes" id="UP001054837">
    <property type="component" value="Unassembled WGS sequence"/>
</dbReference>
<dbReference type="EMBL" id="BPLQ01004301">
    <property type="protein sequence ID" value="GIY07118.1"/>
    <property type="molecule type" value="Genomic_DNA"/>
</dbReference>
<comment type="caution">
    <text evidence="1">The sequence shown here is derived from an EMBL/GenBank/DDBJ whole genome shotgun (WGS) entry which is preliminary data.</text>
</comment>
<evidence type="ECO:0000313" key="1">
    <source>
        <dbReference type="EMBL" id="GIY07118.1"/>
    </source>
</evidence>
<sequence length="98" mass="10996">MRDELTQHSFAPLKFKTASELLIAALVSNPSAIPGSRSQFASPISMEPVIRIYLSAHAMSPNSFFIKPVLDPRLLANKKSRDFLPEQITKLCREIRLT</sequence>
<proteinExistence type="predicted"/>
<keyword evidence="2" id="KW-1185">Reference proteome</keyword>
<accession>A0AAV4QAP6</accession>